<dbReference type="SUPFAM" id="SSF56219">
    <property type="entry name" value="DNase I-like"/>
    <property type="match status" value="1"/>
</dbReference>
<dbReference type="InterPro" id="IPR045096">
    <property type="entry name" value="EDR2-like"/>
</dbReference>
<organism evidence="3 4">
    <name type="scientific">Kingdonia uniflora</name>
    <dbReference type="NCBI Taxonomy" id="39325"/>
    <lineage>
        <taxon>Eukaryota</taxon>
        <taxon>Viridiplantae</taxon>
        <taxon>Streptophyta</taxon>
        <taxon>Embryophyta</taxon>
        <taxon>Tracheophyta</taxon>
        <taxon>Spermatophyta</taxon>
        <taxon>Magnoliopsida</taxon>
        <taxon>Ranunculales</taxon>
        <taxon>Circaeasteraceae</taxon>
        <taxon>Kingdonia</taxon>
    </lineage>
</organism>
<dbReference type="InterPro" id="IPR036691">
    <property type="entry name" value="Endo/exonu/phosph_ase_sf"/>
</dbReference>
<dbReference type="Pfam" id="PF07059">
    <property type="entry name" value="EDR2_C"/>
    <property type="match status" value="1"/>
</dbReference>
<dbReference type="PROSITE" id="PS50848">
    <property type="entry name" value="START"/>
    <property type="match status" value="1"/>
</dbReference>
<dbReference type="InterPro" id="IPR023393">
    <property type="entry name" value="START-like_dom_sf"/>
</dbReference>
<accession>A0A7J7LYH2</accession>
<name>A0A7J7LYH2_9MAGN</name>
<dbReference type="Gene3D" id="3.30.530.20">
    <property type="match status" value="1"/>
</dbReference>
<dbReference type="CDD" id="cd00177">
    <property type="entry name" value="START"/>
    <property type="match status" value="1"/>
</dbReference>
<dbReference type="EMBL" id="JACGCM010001886">
    <property type="protein sequence ID" value="KAF6147590.1"/>
    <property type="molecule type" value="Genomic_DNA"/>
</dbReference>
<feature type="domain" description="START" evidence="2">
    <location>
        <begin position="626"/>
        <end position="787"/>
    </location>
</feature>
<reference evidence="3 4" key="1">
    <citation type="journal article" date="2020" name="IScience">
        <title>Genome Sequencing of the Endangered Kingdonia uniflora (Circaeasteraceae, Ranunculales) Reveals Potential Mechanisms of Evolutionary Specialization.</title>
        <authorList>
            <person name="Sun Y."/>
            <person name="Deng T."/>
            <person name="Zhang A."/>
            <person name="Moore M.J."/>
            <person name="Landis J.B."/>
            <person name="Lin N."/>
            <person name="Zhang H."/>
            <person name="Zhang X."/>
            <person name="Huang J."/>
            <person name="Zhang X."/>
            <person name="Sun H."/>
            <person name="Wang H."/>
        </authorList>
    </citation>
    <scope>NUCLEOTIDE SEQUENCE [LARGE SCALE GENOMIC DNA]</scope>
    <source>
        <strain evidence="3">TB1705</strain>
        <tissue evidence="3">Leaf</tissue>
    </source>
</reference>
<dbReference type="PANTHER" id="PTHR12136">
    <property type="entry name" value="ENHANCED DISEASE RESISTANCE-RELATED"/>
    <property type="match status" value="1"/>
</dbReference>
<dbReference type="InterPro" id="IPR002913">
    <property type="entry name" value="START_lipid-bd_dom"/>
</dbReference>
<feature type="compositionally biased region" description="Basic and acidic residues" evidence="1">
    <location>
        <begin position="180"/>
        <end position="205"/>
    </location>
</feature>
<evidence type="ECO:0000259" key="2">
    <source>
        <dbReference type="PROSITE" id="PS50848"/>
    </source>
</evidence>
<proteinExistence type="predicted"/>
<dbReference type="GO" id="GO:0008289">
    <property type="term" value="F:lipid binding"/>
    <property type="evidence" value="ECO:0007669"/>
    <property type="project" value="InterPro"/>
</dbReference>
<dbReference type="AlphaFoldDB" id="A0A7J7LYH2"/>
<evidence type="ECO:0000256" key="1">
    <source>
        <dbReference type="SAM" id="MobiDB-lite"/>
    </source>
</evidence>
<comment type="caution">
    <text evidence="3">The sequence shown here is derived from an EMBL/GenBank/DDBJ whole genome shotgun (WGS) entry which is preliminary data.</text>
</comment>
<dbReference type="Pfam" id="PF01852">
    <property type="entry name" value="START"/>
    <property type="match status" value="1"/>
</dbReference>
<dbReference type="OrthoDB" id="9970435at2759"/>
<protein>
    <recommendedName>
        <fullName evidence="2">START domain-containing protein</fullName>
    </recommendedName>
</protein>
<feature type="compositionally biased region" description="Polar residues" evidence="1">
    <location>
        <begin position="233"/>
        <end position="251"/>
    </location>
</feature>
<keyword evidence="4" id="KW-1185">Reference proteome</keyword>
<feature type="region of interest" description="Disordered" evidence="1">
    <location>
        <begin position="134"/>
        <end position="251"/>
    </location>
</feature>
<sequence>MVDKNSTKKLEKRTKQWEITCKTSEERTISFDDIRDTFGNQEGVISHSRIACATAGEARKWMEAFDQAKQQEGLSEKVVPNEMMGKTNELSQSTPASSSGVIEQITKTLGTETVRGNADYTSVVKRTLKEFPKPVNEDLEKGNSKGDSKDKFTNLEEKRGSGDKNSEFEKEAAQGGNKSGTEKEVDQINLESEKGSDEEGWETTKSKNNTGKNKEKITMPQCMSPHTPAVANHSESSNMFDSPREGTSSNRNESLIVEPGIGGFFFIELGITGDLCPRGVFMKNNKADSLIETKIKEANYDRVTNHIAAKWECLNNLDLAPNERAALWDHLSQVASTIQIPWLISGDFNSMAFVDEKQGGDPLQENEVRPLRNCIAMLKLKDLKWIGLQYTWTNYQGSATIIFSKLVRVLINEFGLDYFPNVDNGYQAEIFEECPYNSEEINLCILQSLGITRQTEEWDEEFTFVLSFNHDQAIRMILKIVFNAAVYYIWEERNHRHFKQTINFKEAVLAKLMTKVRKPKQSLSEQWKTGAENTLILDIACNRFSNSCGGIFRLPNGIPITAFTYKTHYSQNSDHLILWAIKEGLEIALRLGPESLLRQSSNLQSKFRSDGYFGADVGDAVEAHEWKCVRTINGIRIFEDVADSKGGNNVIVKSVGIVDASLDTVFEVVLSLDRRQRYEWDMLTGDLELVDSLNGHYDVVYGKHEPKYLSRWHSKMDFVFSRQWFREQDGAYTILQFPITHKKRPPKPGYRRTDINRSTWEIRSLNTFTSNSAKCLVTLMLEIDSSGWRQWKKRHCSKFEKTVPFAILCQVAGLKEYFGANPALTYDSPTTIVESRLSNIPNANNGYEDPATNEEFYDAIAADELSEDEDSDDDDDVEIAKMVFCGTNKISHYDVGCGLDRDDVCCDASSEKAGDIRDGKVKLKNVSWAITSLALQRHSAPTANKEFDIHISPISINANHFHGSMSKGKDESDTNCWTSPGGQGFMIRGKTYLKDNSKSKAGKELPFILVINLMVPANPNYSMVLYYGAERPIKKESLLGRFVDGTDMFRDARIKLIPSIVEGYWMVKRAVGRKACLLGKAVTCNYVRQDNFLEIDVDIGSSSVAKSIIGLVLGYVTSLVVDLAFLIEAKEEAELPEYILGTVRLSRVTVDSAVPYEV</sequence>
<evidence type="ECO:0000313" key="4">
    <source>
        <dbReference type="Proteomes" id="UP000541444"/>
    </source>
</evidence>
<dbReference type="SUPFAM" id="SSF55961">
    <property type="entry name" value="Bet v1-like"/>
    <property type="match status" value="1"/>
</dbReference>
<dbReference type="PANTHER" id="PTHR12136:SF47">
    <property type="entry name" value="ENHANCED DISEASE RESISTANCE PROTEIN (DUF1336)"/>
    <property type="match status" value="1"/>
</dbReference>
<evidence type="ECO:0000313" key="3">
    <source>
        <dbReference type="EMBL" id="KAF6147590.1"/>
    </source>
</evidence>
<feature type="compositionally biased region" description="Basic and acidic residues" evidence="1">
    <location>
        <begin position="134"/>
        <end position="172"/>
    </location>
</feature>
<dbReference type="Proteomes" id="UP000541444">
    <property type="component" value="Unassembled WGS sequence"/>
</dbReference>
<gene>
    <name evidence="3" type="ORF">GIB67_031581</name>
</gene>
<dbReference type="InterPro" id="IPR009769">
    <property type="entry name" value="EDR2_C"/>
</dbReference>